<protein>
    <submittedName>
        <fullName evidence="3">Uncharacterized protein</fullName>
    </submittedName>
</protein>
<dbReference type="EMBL" id="FONG01000010">
    <property type="protein sequence ID" value="SFF26774.1"/>
    <property type="molecule type" value="Genomic_DNA"/>
</dbReference>
<dbReference type="AlphaFoldDB" id="A0A1I2H991"/>
<accession>A0A1I2H991</accession>
<reference evidence="3 4" key="1">
    <citation type="submission" date="2016-10" db="EMBL/GenBank/DDBJ databases">
        <authorList>
            <person name="de Groot N.N."/>
        </authorList>
    </citation>
    <scope>NUCLEOTIDE SEQUENCE [LARGE SCALE GENOMIC DNA]</scope>
    <source>
        <strain evidence="3 4">CGMCC 4.3510</strain>
    </source>
</reference>
<dbReference type="InterPro" id="IPR045513">
    <property type="entry name" value="DUF6479"/>
</dbReference>
<dbReference type="RefSeq" id="WP_093714781.1">
    <property type="nucleotide sequence ID" value="NZ_FONG01000010.1"/>
</dbReference>
<dbReference type="Proteomes" id="UP000199323">
    <property type="component" value="Unassembled WGS sequence"/>
</dbReference>
<feature type="region of interest" description="Disordered" evidence="1">
    <location>
        <begin position="40"/>
        <end position="85"/>
    </location>
</feature>
<feature type="transmembrane region" description="Helical" evidence="2">
    <location>
        <begin position="16"/>
        <end position="37"/>
    </location>
</feature>
<evidence type="ECO:0000313" key="4">
    <source>
        <dbReference type="Proteomes" id="UP000199323"/>
    </source>
</evidence>
<evidence type="ECO:0000256" key="2">
    <source>
        <dbReference type="SAM" id="Phobius"/>
    </source>
</evidence>
<name>A0A1I2H991_9ACTN</name>
<evidence type="ECO:0000256" key="1">
    <source>
        <dbReference type="SAM" id="MobiDB-lite"/>
    </source>
</evidence>
<sequence length="85" mass="9188">MHSALRNTSELAMSTGAAWAIGIAIVVLVVLLGGFLLGSRRTARRSAPPAPPERQPAPTRERAGSWHPPEESETRHSRATPPDER</sequence>
<keyword evidence="2" id="KW-0472">Membrane</keyword>
<organism evidence="3 4">
    <name type="scientific">Actinacidiphila alni</name>
    <dbReference type="NCBI Taxonomy" id="380248"/>
    <lineage>
        <taxon>Bacteria</taxon>
        <taxon>Bacillati</taxon>
        <taxon>Actinomycetota</taxon>
        <taxon>Actinomycetes</taxon>
        <taxon>Kitasatosporales</taxon>
        <taxon>Streptomycetaceae</taxon>
        <taxon>Actinacidiphila</taxon>
    </lineage>
</organism>
<feature type="compositionally biased region" description="Basic and acidic residues" evidence="1">
    <location>
        <begin position="59"/>
        <end position="85"/>
    </location>
</feature>
<keyword evidence="2" id="KW-0812">Transmembrane</keyword>
<evidence type="ECO:0000313" key="3">
    <source>
        <dbReference type="EMBL" id="SFF26774.1"/>
    </source>
</evidence>
<dbReference type="Pfam" id="PF20087">
    <property type="entry name" value="DUF6479"/>
    <property type="match status" value="1"/>
</dbReference>
<dbReference type="STRING" id="380248.SAMN05216251_110211"/>
<keyword evidence="4" id="KW-1185">Reference proteome</keyword>
<keyword evidence="2" id="KW-1133">Transmembrane helix</keyword>
<proteinExistence type="predicted"/>
<gene>
    <name evidence="3" type="ORF">SAMN05216251_110211</name>
</gene>